<keyword evidence="1" id="KW-0812">Transmembrane</keyword>
<dbReference type="EMBL" id="KF900929">
    <property type="protein sequence ID" value="AIF11852.1"/>
    <property type="molecule type" value="Genomic_DNA"/>
</dbReference>
<feature type="transmembrane region" description="Helical" evidence="1">
    <location>
        <begin position="37"/>
        <end position="55"/>
    </location>
</feature>
<accession>A0A075HBM3</accession>
<name>A0A075HBM3_9EURY</name>
<dbReference type="AlphaFoldDB" id="A0A075HBM3"/>
<proteinExistence type="predicted"/>
<evidence type="ECO:0000256" key="1">
    <source>
        <dbReference type="SAM" id="Phobius"/>
    </source>
</evidence>
<keyword evidence="1" id="KW-1133">Transmembrane helix</keyword>
<keyword evidence="1" id="KW-0472">Membrane</keyword>
<evidence type="ECO:0000313" key="2">
    <source>
        <dbReference type="EMBL" id="AIF11852.1"/>
    </source>
</evidence>
<organism evidence="2">
    <name type="scientific">uncultured marine group II/III euryarchaeote KM3_53_G07</name>
    <dbReference type="NCBI Taxonomy" id="1456458"/>
    <lineage>
        <taxon>Archaea</taxon>
        <taxon>Methanobacteriati</taxon>
        <taxon>Methanobacteriota</taxon>
        <taxon>environmental samples</taxon>
    </lineage>
</organism>
<reference evidence="2" key="1">
    <citation type="journal article" date="2014" name="Genome Biol. Evol.">
        <title>Pangenome evidence for extensive interdomain horizontal transfer affecting lineage core and shell genes in uncultured planktonic thaumarchaeota and euryarchaeota.</title>
        <authorList>
            <person name="Deschamps P."/>
            <person name="Zivanovic Y."/>
            <person name="Moreira D."/>
            <person name="Rodriguez-Valera F."/>
            <person name="Lopez-Garcia P."/>
        </authorList>
    </citation>
    <scope>NUCLEOTIDE SEQUENCE</scope>
</reference>
<protein>
    <submittedName>
        <fullName evidence="2">Uncharacterized protein</fullName>
    </submittedName>
</protein>
<sequence length="58" mass="6796">MALVTPNVVKVDLVVLEDFDRDYTTLPLFYNNRDTRLFNTAYGGGFIMVLLILKFEWH</sequence>